<evidence type="ECO:0000256" key="2">
    <source>
        <dbReference type="ARBA" id="ARBA00022679"/>
    </source>
</evidence>
<keyword evidence="2 11" id="KW-0808">Transferase</keyword>
<dbReference type="Gene3D" id="1.20.272.10">
    <property type="match status" value="1"/>
</dbReference>
<comment type="function">
    <text evidence="11">DNA polymerase III is a complex, multichain enzyme responsible for most of the replicative synthesis in bacteria. This DNA polymerase also exhibits 3' to 5' exonuclease activity.</text>
</comment>
<comment type="subunit">
    <text evidence="11">DNA polymerase III contains a core (composed of alpha, epsilon and theta chains) that associates with a tau subunit. This core dimerizes to form the POLIII' complex. PolIII' associates with the gamma complex (composed of gamma, delta, delta', psi and chi chains) and with the beta chain to form the complete DNA polymerase III complex.</text>
</comment>
<evidence type="ECO:0000256" key="4">
    <source>
        <dbReference type="ARBA" id="ARBA00022705"/>
    </source>
</evidence>
<dbReference type="InterPro" id="IPR038249">
    <property type="entry name" value="PolIII_tau_V_sf"/>
</dbReference>
<feature type="compositionally biased region" description="Acidic residues" evidence="12">
    <location>
        <begin position="566"/>
        <end position="583"/>
    </location>
</feature>
<dbReference type="EC" id="2.7.7.7" evidence="11"/>
<dbReference type="InterPro" id="IPR045085">
    <property type="entry name" value="HLD_clamp_pol_III_gamma_tau"/>
</dbReference>
<dbReference type="PRINTS" id="PR00300">
    <property type="entry name" value="CLPPROTEASEA"/>
</dbReference>
<dbReference type="InterPro" id="IPR050238">
    <property type="entry name" value="DNA_Rep/Repair_Clamp_Loader"/>
</dbReference>
<evidence type="ECO:0000256" key="11">
    <source>
        <dbReference type="RuleBase" id="RU364063"/>
    </source>
</evidence>
<keyword evidence="6 11" id="KW-0547">Nucleotide-binding</keyword>
<dbReference type="Gene3D" id="1.10.8.60">
    <property type="match status" value="1"/>
</dbReference>
<evidence type="ECO:0000256" key="8">
    <source>
        <dbReference type="ARBA" id="ARBA00022840"/>
    </source>
</evidence>
<dbReference type="SMART" id="SM00382">
    <property type="entry name" value="AAA"/>
    <property type="match status" value="1"/>
</dbReference>
<gene>
    <name evidence="11 14" type="primary">dnaX</name>
    <name evidence="14" type="ORF">IF202_12395</name>
</gene>
<dbReference type="PANTHER" id="PTHR11669">
    <property type="entry name" value="REPLICATION FACTOR C / DNA POLYMERASE III GAMMA-TAU SUBUNIT"/>
    <property type="match status" value="1"/>
</dbReference>
<evidence type="ECO:0000256" key="5">
    <source>
        <dbReference type="ARBA" id="ARBA00022723"/>
    </source>
</evidence>
<name>A0ABR8P0M7_9GAMM</name>
<dbReference type="NCBIfam" id="NF004046">
    <property type="entry name" value="PRK05563.1"/>
    <property type="match status" value="1"/>
</dbReference>
<evidence type="ECO:0000256" key="9">
    <source>
        <dbReference type="ARBA" id="ARBA00022932"/>
    </source>
</evidence>
<dbReference type="NCBIfam" id="NF005942">
    <property type="entry name" value="PRK07994.1"/>
    <property type="match status" value="1"/>
</dbReference>
<protein>
    <recommendedName>
        <fullName evidence="11">DNA polymerase III subunit gamma/tau</fullName>
        <ecNumber evidence="11">2.7.7.7</ecNumber>
    </recommendedName>
</protein>
<dbReference type="SUPFAM" id="SSF48019">
    <property type="entry name" value="post-AAA+ oligomerization domain-like"/>
    <property type="match status" value="1"/>
</dbReference>
<dbReference type="Pfam" id="PF12169">
    <property type="entry name" value="DNA_pol3_gamma3"/>
    <property type="match status" value="1"/>
</dbReference>
<dbReference type="Gene3D" id="3.30.300.150">
    <property type="entry name" value="DNA polymerase III, tau subunit, domain V"/>
    <property type="match status" value="1"/>
</dbReference>
<dbReference type="Pfam" id="PF13177">
    <property type="entry name" value="DNA_pol3_delta2"/>
    <property type="match status" value="1"/>
</dbReference>
<dbReference type="InterPro" id="IPR022754">
    <property type="entry name" value="DNA_pol_III_gamma-3"/>
</dbReference>
<keyword evidence="5" id="KW-0479">Metal-binding</keyword>
<feature type="region of interest" description="Disordered" evidence="12">
    <location>
        <begin position="607"/>
        <end position="633"/>
    </location>
</feature>
<comment type="catalytic activity">
    <reaction evidence="10 11">
        <text>DNA(n) + a 2'-deoxyribonucleoside 5'-triphosphate = DNA(n+1) + diphosphate</text>
        <dbReference type="Rhea" id="RHEA:22508"/>
        <dbReference type="Rhea" id="RHEA-COMP:17339"/>
        <dbReference type="Rhea" id="RHEA-COMP:17340"/>
        <dbReference type="ChEBI" id="CHEBI:33019"/>
        <dbReference type="ChEBI" id="CHEBI:61560"/>
        <dbReference type="ChEBI" id="CHEBI:173112"/>
        <dbReference type="EC" id="2.7.7.7"/>
    </reaction>
</comment>
<dbReference type="InterPro" id="IPR012763">
    <property type="entry name" value="DNA_pol_III_sug/sutau_N"/>
</dbReference>
<dbReference type="CDD" id="cd00009">
    <property type="entry name" value="AAA"/>
    <property type="match status" value="1"/>
</dbReference>
<evidence type="ECO:0000256" key="6">
    <source>
        <dbReference type="ARBA" id="ARBA00022741"/>
    </source>
</evidence>
<dbReference type="GO" id="GO:0003887">
    <property type="term" value="F:DNA-directed DNA polymerase activity"/>
    <property type="evidence" value="ECO:0007669"/>
    <property type="project" value="UniProtKB-EC"/>
</dbReference>
<keyword evidence="9 11" id="KW-0239">DNA-directed DNA polymerase</keyword>
<keyword evidence="8 11" id="KW-0067">ATP-binding</keyword>
<keyword evidence="4 11" id="KW-0235">DNA replication</keyword>
<evidence type="ECO:0000256" key="10">
    <source>
        <dbReference type="ARBA" id="ARBA00049244"/>
    </source>
</evidence>
<dbReference type="CDD" id="cd18137">
    <property type="entry name" value="HLD_clamp_pol_III_gamma_tau"/>
    <property type="match status" value="1"/>
</dbReference>
<feature type="region of interest" description="Disordered" evidence="12">
    <location>
        <begin position="564"/>
        <end position="584"/>
    </location>
</feature>
<organism evidence="14 15">
    <name type="scientific">Marinomonas colpomeniae</name>
    <dbReference type="NCBI Taxonomy" id="2774408"/>
    <lineage>
        <taxon>Bacteria</taxon>
        <taxon>Pseudomonadati</taxon>
        <taxon>Pseudomonadota</taxon>
        <taxon>Gammaproteobacteria</taxon>
        <taxon>Oceanospirillales</taxon>
        <taxon>Oceanospirillaceae</taxon>
        <taxon>Marinomonas</taxon>
    </lineage>
</organism>
<feature type="compositionally biased region" description="Basic and acidic residues" evidence="12">
    <location>
        <begin position="623"/>
        <end position="633"/>
    </location>
</feature>
<keyword evidence="3 11" id="KW-0548">Nucleotidyltransferase</keyword>
<dbReference type="Proteomes" id="UP000604161">
    <property type="component" value="Unassembled WGS sequence"/>
</dbReference>
<dbReference type="InterPro" id="IPR008921">
    <property type="entry name" value="DNA_pol3_clamp-load_cplx_C"/>
</dbReference>
<dbReference type="PANTHER" id="PTHR11669:SF0">
    <property type="entry name" value="PROTEIN STICHEL-LIKE 2"/>
    <property type="match status" value="1"/>
</dbReference>
<sequence>MSYQVLARKWRPQTFLEMAGQDHVLQALVNALRQQRLHHAYLFTGTRGVGKTTIARIFAKCLNCETNGISPEPCGTCDSCREITEGRFIDLIEVDAASRTKVEDTRELLENVQYAPTRGRFKVYLIDEVHMLSTHSFNVLLKTLEEPPEHVKFLLATTDPQKLPVTVLSRCLQFNLKNMSPERVVDYLQTVLGSEQINYDQPALWQIGQAANGSMRDALSLTDQAIAFGNGSISESGVTAMLGLVNQAQVLDLLESVGAKNAADVLSKIELLADYQPDFVAICGSLLESLHRVAIEQQVPDALSDQLGDLDRIKAIAASVSPEEIQIMYQSLLIGRRDLHLAHSVRAGFEMLMLRLIAFRPTPPMVVSHSTPPVMVEDLPATNQMSNAYEPNETQAVAEETIEKKTEQVTETHNESPITDNVEDLSSKEPVVLADLPASERPPWEAAPETESSMELIAVEPNKDEEVQSTVSSDAPAETIIEDEILEETAAENETTLDGEVDQEAVVEEFSAEEPVNAETLVSAVVSNMETTEPEAVEDQNTSEVVITEDIKETKNTKPFVVAESDFSDDTQDSDDEDEEEAEERAIADVIDPFNPAADLVDALNSIDDPEDSVSEDGSLGNGEKEPDTRLSKVPDKIAQPALGLPVPEMSHYNELTMKIWWLVAPRLPLTGMVQNILMNSSLVDASDQGIRLQVPLEYGHMLNQVRYEQIQGALGDYFSTTVPLIIDTVEETAGVTAEEFAASKRAEALQVAIEHLNLHPVVQALSTKMGAQLVYDTVKVKA</sequence>
<dbReference type="NCBIfam" id="TIGR02397">
    <property type="entry name" value="dnaX_nterm"/>
    <property type="match status" value="1"/>
</dbReference>
<evidence type="ECO:0000256" key="12">
    <source>
        <dbReference type="SAM" id="MobiDB-lite"/>
    </source>
</evidence>
<evidence type="ECO:0000313" key="14">
    <source>
        <dbReference type="EMBL" id="MBD5771846.1"/>
    </source>
</evidence>
<dbReference type="InterPro" id="IPR003593">
    <property type="entry name" value="AAA+_ATPase"/>
</dbReference>
<evidence type="ECO:0000259" key="13">
    <source>
        <dbReference type="SMART" id="SM00382"/>
    </source>
</evidence>
<dbReference type="EMBL" id="JACYFC010000004">
    <property type="protein sequence ID" value="MBD5771846.1"/>
    <property type="molecule type" value="Genomic_DNA"/>
</dbReference>
<keyword evidence="15" id="KW-1185">Reference proteome</keyword>
<accession>A0ABR8P0M7</accession>
<dbReference type="Pfam" id="PF22608">
    <property type="entry name" value="DNAX_ATPase_lid"/>
    <property type="match status" value="1"/>
</dbReference>
<evidence type="ECO:0000256" key="1">
    <source>
        <dbReference type="ARBA" id="ARBA00006360"/>
    </source>
</evidence>
<dbReference type="InterPro" id="IPR001270">
    <property type="entry name" value="ClpA/B"/>
</dbReference>
<dbReference type="RefSeq" id="WP_191595239.1">
    <property type="nucleotide sequence ID" value="NZ_JACYFC010000004.1"/>
</dbReference>
<keyword evidence="7" id="KW-0862">Zinc</keyword>
<comment type="caution">
    <text evidence="14">The sequence shown here is derived from an EMBL/GenBank/DDBJ whole genome shotgun (WGS) entry which is preliminary data.</text>
</comment>
<feature type="domain" description="AAA+ ATPase" evidence="13">
    <location>
        <begin position="37"/>
        <end position="180"/>
    </location>
</feature>
<evidence type="ECO:0000256" key="3">
    <source>
        <dbReference type="ARBA" id="ARBA00022695"/>
    </source>
</evidence>
<evidence type="ECO:0000313" key="15">
    <source>
        <dbReference type="Proteomes" id="UP000604161"/>
    </source>
</evidence>
<dbReference type="InterPro" id="IPR027417">
    <property type="entry name" value="P-loop_NTPase"/>
</dbReference>
<reference evidence="14 15" key="1">
    <citation type="submission" date="2020-09" db="EMBL/GenBank/DDBJ databases">
        <title>Marinomonas sp. nov., isolated from the cysticercosis algae of Qingdao, China.</title>
        <authorList>
            <person name="Sun X."/>
        </authorList>
    </citation>
    <scope>NUCLEOTIDE SEQUENCE [LARGE SCALE GENOMIC DNA]</scope>
    <source>
        <strain evidence="14 15">SM2066</strain>
    </source>
</reference>
<dbReference type="SUPFAM" id="SSF52540">
    <property type="entry name" value="P-loop containing nucleoside triphosphate hydrolases"/>
    <property type="match status" value="1"/>
</dbReference>
<evidence type="ECO:0000256" key="7">
    <source>
        <dbReference type="ARBA" id="ARBA00022833"/>
    </source>
</evidence>
<dbReference type="Gene3D" id="3.40.50.300">
    <property type="entry name" value="P-loop containing nucleotide triphosphate hydrolases"/>
    <property type="match status" value="1"/>
</dbReference>
<proteinExistence type="inferred from homology"/>
<comment type="similarity">
    <text evidence="1 11">Belongs to the DnaX/STICHEL family.</text>
</comment>